<evidence type="ECO:0000256" key="3">
    <source>
        <dbReference type="ARBA" id="ARBA00022723"/>
    </source>
</evidence>
<evidence type="ECO:0000256" key="7">
    <source>
        <dbReference type="SAM" id="SignalP"/>
    </source>
</evidence>
<name>A0A1F6TC00_9PROT</name>
<dbReference type="InterPro" id="IPR001148">
    <property type="entry name" value="CA_dom"/>
</dbReference>
<dbReference type="InterPro" id="IPR036398">
    <property type="entry name" value="CA_dom_sf"/>
</dbReference>
<dbReference type="PROSITE" id="PS51144">
    <property type="entry name" value="ALPHA_CA_2"/>
    <property type="match status" value="1"/>
</dbReference>
<evidence type="ECO:0000256" key="1">
    <source>
        <dbReference type="ARBA" id="ARBA00010718"/>
    </source>
</evidence>
<dbReference type="SUPFAM" id="SSF51069">
    <property type="entry name" value="Carbonic anhydrase"/>
    <property type="match status" value="1"/>
</dbReference>
<dbReference type="PANTHER" id="PTHR18952">
    <property type="entry name" value="CARBONIC ANHYDRASE"/>
    <property type="match status" value="1"/>
</dbReference>
<keyword evidence="7" id="KW-0732">Signal</keyword>
<feature type="signal peptide" evidence="7">
    <location>
        <begin position="1"/>
        <end position="35"/>
    </location>
</feature>
<dbReference type="PANTHER" id="PTHR18952:SF265">
    <property type="entry name" value="CARBONIC ANHYDRASE"/>
    <property type="match status" value="1"/>
</dbReference>
<dbReference type="CDD" id="cd03124">
    <property type="entry name" value="alpha_CA_prokaryotic_like"/>
    <property type="match status" value="1"/>
</dbReference>
<feature type="chain" id="PRO_5009225452" description="carbonic anhydrase" evidence="7">
    <location>
        <begin position="36"/>
        <end position="263"/>
    </location>
</feature>
<dbReference type="InterPro" id="IPR041891">
    <property type="entry name" value="Alpha_CA_prokaryot-like"/>
</dbReference>
<evidence type="ECO:0000256" key="6">
    <source>
        <dbReference type="ARBA" id="ARBA00048348"/>
    </source>
</evidence>
<dbReference type="GO" id="GO:0008270">
    <property type="term" value="F:zinc ion binding"/>
    <property type="evidence" value="ECO:0007669"/>
    <property type="project" value="InterPro"/>
</dbReference>
<evidence type="ECO:0000256" key="4">
    <source>
        <dbReference type="ARBA" id="ARBA00022833"/>
    </source>
</evidence>
<reference evidence="9 10" key="1">
    <citation type="journal article" date="2016" name="Nat. Commun.">
        <title>Thousands of microbial genomes shed light on interconnected biogeochemical processes in an aquifer system.</title>
        <authorList>
            <person name="Anantharaman K."/>
            <person name="Brown C.T."/>
            <person name="Hug L.A."/>
            <person name="Sharon I."/>
            <person name="Castelle C.J."/>
            <person name="Probst A.J."/>
            <person name="Thomas B.C."/>
            <person name="Singh A."/>
            <person name="Wilkins M.J."/>
            <person name="Karaoz U."/>
            <person name="Brodie E.L."/>
            <person name="Williams K.H."/>
            <person name="Hubbard S.S."/>
            <person name="Banfield J.F."/>
        </authorList>
    </citation>
    <scope>NUCLEOTIDE SEQUENCE [LARGE SCALE GENOMIC DNA]</scope>
</reference>
<evidence type="ECO:0000256" key="2">
    <source>
        <dbReference type="ARBA" id="ARBA00012925"/>
    </source>
</evidence>
<feature type="domain" description="Alpha-carbonic anhydrase" evidence="8">
    <location>
        <begin position="41"/>
        <end position="263"/>
    </location>
</feature>
<evidence type="ECO:0000259" key="8">
    <source>
        <dbReference type="PROSITE" id="PS51144"/>
    </source>
</evidence>
<evidence type="ECO:0000313" key="9">
    <source>
        <dbReference type="EMBL" id="OGI42671.1"/>
    </source>
</evidence>
<dbReference type="InterPro" id="IPR023561">
    <property type="entry name" value="Carbonic_anhydrase_a-class"/>
</dbReference>
<dbReference type="EMBL" id="MFST01000144">
    <property type="protein sequence ID" value="OGI42671.1"/>
    <property type="molecule type" value="Genomic_DNA"/>
</dbReference>
<protein>
    <recommendedName>
        <fullName evidence="2">carbonic anhydrase</fullName>
        <ecNumber evidence="2">4.2.1.1</ecNumber>
    </recommendedName>
</protein>
<evidence type="ECO:0000313" key="10">
    <source>
        <dbReference type="Proteomes" id="UP000179344"/>
    </source>
</evidence>
<proteinExistence type="inferred from homology"/>
<comment type="similarity">
    <text evidence="1">Belongs to the alpha-carbonic anhydrase family.</text>
</comment>
<gene>
    <name evidence="9" type="ORF">A2V92_00490</name>
</gene>
<dbReference type="GO" id="GO:0004089">
    <property type="term" value="F:carbonate dehydratase activity"/>
    <property type="evidence" value="ECO:0007669"/>
    <property type="project" value="UniProtKB-EC"/>
</dbReference>
<keyword evidence="3" id="KW-0479">Metal-binding</keyword>
<dbReference type="AlphaFoldDB" id="A0A1F6TC00"/>
<sequence length="263" mass="28979">MSLFSFSERSRFVKSPSARSALCATLVLVALPVLAQAAGAAQWEYSGERGPAHWGKMRPDYATCDLGRRQSPVDIVAPQKQKLPEIQFQYRTAPLRIVNDGRTARVRMANGSRIVLGRDSYLLQQFHFHLPGGDKVQGQEYDMAAHFVHKSAGRLVVVVVLFRKGAENAALAQLWSKIPGRAAGERLFPEVAVDATQLLPAARGYYAYEGSPTAPPCTEGVSWMVLKQPLELSADQLARFSKIFPNNARPAQPLHGRIVKESQ</sequence>
<dbReference type="Proteomes" id="UP000179344">
    <property type="component" value="Unassembled WGS sequence"/>
</dbReference>
<keyword evidence="5" id="KW-0456">Lyase</keyword>
<dbReference type="Gene3D" id="3.10.200.10">
    <property type="entry name" value="Alpha carbonic anhydrase"/>
    <property type="match status" value="1"/>
</dbReference>
<comment type="caution">
    <text evidence="9">The sequence shown here is derived from an EMBL/GenBank/DDBJ whole genome shotgun (WGS) entry which is preliminary data.</text>
</comment>
<evidence type="ECO:0000256" key="5">
    <source>
        <dbReference type="ARBA" id="ARBA00023239"/>
    </source>
</evidence>
<organism evidence="9 10">
    <name type="scientific">Candidatus Muproteobacteria bacterium RBG_16_65_31</name>
    <dbReference type="NCBI Taxonomy" id="1817759"/>
    <lineage>
        <taxon>Bacteria</taxon>
        <taxon>Pseudomonadati</taxon>
        <taxon>Pseudomonadota</taxon>
        <taxon>Candidatus Muproteobacteria</taxon>
    </lineage>
</organism>
<keyword evidence="4" id="KW-0862">Zinc</keyword>
<accession>A0A1F6TC00</accession>
<dbReference type="SMART" id="SM01057">
    <property type="entry name" value="Carb_anhydrase"/>
    <property type="match status" value="1"/>
</dbReference>
<comment type="catalytic activity">
    <reaction evidence="6">
        <text>hydrogencarbonate + H(+) = CO2 + H2O</text>
        <dbReference type="Rhea" id="RHEA:10748"/>
        <dbReference type="ChEBI" id="CHEBI:15377"/>
        <dbReference type="ChEBI" id="CHEBI:15378"/>
        <dbReference type="ChEBI" id="CHEBI:16526"/>
        <dbReference type="ChEBI" id="CHEBI:17544"/>
        <dbReference type="EC" id="4.2.1.1"/>
    </reaction>
</comment>
<dbReference type="EC" id="4.2.1.1" evidence="2"/>
<dbReference type="Pfam" id="PF00194">
    <property type="entry name" value="Carb_anhydrase"/>
    <property type="match status" value="1"/>
</dbReference>